<name>A0A1I7HIS8_9FLAO</name>
<dbReference type="AlphaFoldDB" id="A0A1I7HIS8"/>
<dbReference type="OrthoDB" id="9758472at2"/>
<dbReference type="EMBL" id="FPBK01000009">
    <property type="protein sequence ID" value="SFU60670.1"/>
    <property type="molecule type" value="Genomic_DNA"/>
</dbReference>
<dbReference type="InterPro" id="IPR008969">
    <property type="entry name" value="CarboxyPept-like_regulatory"/>
</dbReference>
<organism evidence="2 3">
    <name type="scientific">Pustulibacterium marinum</name>
    <dbReference type="NCBI Taxonomy" id="1224947"/>
    <lineage>
        <taxon>Bacteria</taxon>
        <taxon>Pseudomonadati</taxon>
        <taxon>Bacteroidota</taxon>
        <taxon>Flavobacteriia</taxon>
        <taxon>Flavobacteriales</taxon>
        <taxon>Flavobacteriaceae</taxon>
        <taxon>Pustulibacterium</taxon>
    </lineage>
</organism>
<dbReference type="RefSeq" id="WP_093025490.1">
    <property type="nucleotide sequence ID" value="NZ_FPBK01000009.1"/>
</dbReference>
<dbReference type="Proteomes" id="UP000199138">
    <property type="component" value="Unassembled WGS sequence"/>
</dbReference>
<evidence type="ECO:0000313" key="2">
    <source>
        <dbReference type="EMBL" id="SFU60670.1"/>
    </source>
</evidence>
<protein>
    <recommendedName>
        <fullName evidence="4">CarboxypepD_reg-like domain-containing protein</fullName>
    </recommendedName>
</protein>
<accession>A0A1I7HIS8</accession>
<evidence type="ECO:0000256" key="1">
    <source>
        <dbReference type="SAM" id="SignalP"/>
    </source>
</evidence>
<proteinExistence type="predicted"/>
<keyword evidence="1" id="KW-0732">Signal</keyword>
<feature type="signal peptide" evidence="1">
    <location>
        <begin position="1"/>
        <end position="23"/>
    </location>
</feature>
<evidence type="ECO:0000313" key="3">
    <source>
        <dbReference type="Proteomes" id="UP000199138"/>
    </source>
</evidence>
<dbReference type="SUPFAM" id="SSF49464">
    <property type="entry name" value="Carboxypeptidase regulatory domain-like"/>
    <property type="match status" value="1"/>
</dbReference>
<gene>
    <name evidence="2" type="ORF">SAMN05216480_109127</name>
</gene>
<reference evidence="2 3" key="1">
    <citation type="submission" date="2016-10" db="EMBL/GenBank/DDBJ databases">
        <authorList>
            <person name="de Groot N.N."/>
        </authorList>
    </citation>
    <scope>NUCLEOTIDE SEQUENCE [LARGE SCALE GENOMIC DNA]</scope>
    <source>
        <strain evidence="2 3">CGMCC 1.12333</strain>
    </source>
</reference>
<dbReference type="STRING" id="1224947.SAMN05216480_109127"/>
<sequence length="231" mass="25518">MKRSIKLGVAAIAFLATTLVAQARSIIVAGLVVDSETMQPLSNAKVYDQEGKLLSKTNAKGYYKVTLKDLPDTGELHFTLQFKKATYADFSQKEHWGNLPDGFSSSLYIGMKKDNGNSKAFSELKSTADLSVTGIQNNFKEIQEKQQFYKAVDTAKSGNEQSVLTINNKTYLVSNTSYIALNSPKDQVSINGTKAIPASELNNKLKRKQITGLSQFEKNGRTTYMVYTAME</sequence>
<keyword evidence="3" id="KW-1185">Reference proteome</keyword>
<feature type="chain" id="PRO_5011665502" description="CarboxypepD_reg-like domain-containing protein" evidence="1">
    <location>
        <begin position="24"/>
        <end position="231"/>
    </location>
</feature>
<evidence type="ECO:0008006" key="4">
    <source>
        <dbReference type="Google" id="ProtNLM"/>
    </source>
</evidence>